<evidence type="ECO:0000256" key="1">
    <source>
        <dbReference type="SAM" id="Phobius"/>
    </source>
</evidence>
<sequence>MGWLANILSYASCWWFPCLVALGSGVNMFTMVLGGVLAAMYVTAVLSRPKAWFIIAVLNAVGTVVGVAAVVYLVEQNGIDWIKERFPKVFKSDQWKWVENAVHHYGAPGVILTSAAPIILHPLIAFSMAAKMNNVVLVLCIFVGRVLKYSIMAKFALQAPHLLKYFGGQKLVDLVNSKKKAEGKQE</sequence>
<evidence type="ECO:0000313" key="2">
    <source>
        <dbReference type="EMBL" id="CAD9759507.1"/>
    </source>
</evidence>
<feature type="transmembrane region" description="Helical" evidence="1">
    <location>
        <begin position="14"/>
        <end position="39"/>
    </location>
</feature>
<keyword evidence="1" id="KW-1133">Transmembrane helix</keyword>
<organism evidence="2">
    <name type="scientific">Lotharella oceanica</name>
    <dbReference type="NCBI Taxonomy" id="641309"/>
    <lineage>
        <taxon>Eukaryota</taxon>
        <taxon>Sar</taxon>
        <taxon>Rhizaria</taxon>
        <taxon>Cercozoa</taxon>
        <taxon>Chlorarachniophyceae</taxon>
        <taxon>Lotharella</taxon>
    </lineage>
</organism>
<keyword evidence="1" id="KW-0812">Transmembrane</keyword>
<protein>
    <recommendedName>
        <fullName evidence="3">SNARE associated Golgi protein</fullName>
    </recommendedName>
</protein>
<feature type="transmembrane region" description="Helical" evidence="1">
    <location>
        <begin position="136"/>
        <end position="157"/>
    </location>
</feature>
<feature type="transmembrane region" description="Helical" evidence="1">
    <location>
        <begin position="105"/>
        <end position="124"/>
    </location>
</feature>
<dbReference type="EMBL" id="HBHP01012377">
    <property type="protein sequence ID" value="CAD9759507.1"/>
    <property type="molecule type" value="Transcribed_RNA"/>
</dbReference>
<keyword evidence="1" id="KW-0472">Membrane</keyword>
<gene>
    <name evidence="2" type="ORF">LSP00402_LOCUS7699</name>
</gene>
<proteinExistence type="predicted"/>
<accession>A0A7S2TPM4</accession>
<dbReference type="AlphaFoldDB" id="A0A7S2TPM4"/>
<feature type="transmembrane region" description="Helical" evidence="1">
    <location>
        <begin position="51"/>
        <end position="74"/>
    </location>
</feature>
<name>A0A7S2TPM4_9EUKA</name>
<reference evidence="2" key="1">
    <citation type="submission" date="2021-01" db="EMBL/GenBank/DDBJ databases">
        <authorList>
            <person name="Corre E."/>
            <person name="Pelletier E."/>
            <person name="Niang G."/>
            <person name="Scheremetjew M."/>
            <person name="Finn R."/>
            <person name="Kale V."/>
            <person name="Holt S."/>
            <person name="Cochrane G."/>
            <person name="Meng A."/>
            <person name="Brown T."/>
            <person name="Cohen L."/>
        </authorList>
    </citation>
    <scope>NUCLEOTIDE SEQUENCE</scope>
    <source>
        <strain evidence="2">CCMP622</strain>
    </source>
</reference>
<evidence type="ECO:0008006" key="3">
    <source>
        <dbReference type="Google" id="ProtNLM"/>
    </source>
</evidence>